<dbReference type="InterPro" id="IPR045749">
    <property type="entry name" value="DUF6090"/>
</dbReference>
<evidence type="ECO:0000313" key="3">
    <source>
        <dbReference type="Proteomes" id="UP000050280"/>
    </source>
</evidence>
<gene>
    <name evidence="2" type="ORF">I595_3651</name>
</gene>
<reference evidence="2 3" key="1">
    <citation type="submission" date="2015-09" db="EMBL/GenBank/DDBJ databases">
        <title>Genome sequence of the marine flavobacterium Croceitalea dokdonensis DOKDO 023 that contains proton- and sodium-pumping rhodopsins.</title>
        <authorList>
            <person name="Kwon S.-K."/>
            <person name="Lee H.K."/>
            <person name="Kwak M.-J."/>
            <person name="Kim J.F."/>
        </authorList>
    </citation>
    <scope>NUCLEOTIDE SEQUENCE [LARGE SCALE GENOMIC DNA]</scope>
    <source>
        <strain evidence="2 3">DOKDO 023</strain>
    </source>
</reference>
<dbReference type="Pfam" id="PF19578">
    <property type="entry name" value="DUF6090"/>
    <property type="match status" value="1"/>
</dbReference>
<name>A0A0P7AAZ2_9FLAO</name>
<dbReference type="STRING" id="1300341.I595_3651"/>
<dbReference type="PATRIC" id="fig|1300341.3.peg.900"/>
<comment type="caution">
    <text evidence="2">The sequence shown here is derived from an EMBL/GenBank/DDBJ whole genome shotgun (WGS) entry which is preliminary data.</text>
</comment>
<dbReference type="OrthoDB" id="1430261at2"/>
<evidence type="ECO:0000256" key="1">
    <source>
        <dbReference type="SAM" id="Phobius"/>
    </source>
</evidence>
<protein>
    <submittedName>
        <fullName evidence="2">Uncharacterized protein</fullName>
    </submittedName>
</protein>
<proteinExistence type="predicted"/>
<keyword evidence="3" id="KW-1185">Reference proteome</keyword>
<feature type="transmembrane region" description="Helical" evidence="1">
    <location>
        <begin position="28"/>
        <end position="49"/>
    </location>
</feature>
<dbReference type="EMBL" id="LDJX01000012">
    <property type="protein sequence ID" value="KPM30240.1"/>
    <property type="molecule type" value="Genomic_DNA"/>
</dbReference>
<dbReference type="Proteomes" id="UP000050280">
    <property type="component" value="Unassembled WGS sequence"/>
</dbReference>
<keyword evidence="1" id="KW-0812">Transmembrane</keyword>
<dbReference type="AlphaFoldDB" id="A0A0P7AAZ2"/>
<keyword evidence="1" id="KW-1133">Transmembrane helix</keyword>
<evidence type="ECO:0000313" key="2">
    <source>
        <dbReference type="EMBL" id="KPM30240.1"/>
    </source>
</evidence>
<sequence length="239" mass="27908">MVHFFKKTRQRLITQNPTTGGKGTFGKYLKYAIGEIALVVVGILIALYINNWSEENKQRNNRNATIEQLKEENLLHLTDLTGDISYRDTLDVMLQDFHVFLGEENLEENQKQLKNYLGGTLRSSVYYFSNNYLQKYIRENPKDDSRLTVELLKLDMFQKALEELSNKAFEYKFDHILTQIEPIVDFSTLEIKELTPLKSLKFRNNILILENLETELFGTFEETIAQQQLVDSLITAQLR</sequence>
<keyword evidence="1" id="KW-0472">Membrane</keyword>
<organism evidence="2 3">
    <name type="scientific">Croceitalea dokdonensis DOKDO 023</name>
    <dbReference type="NCBI Taxonomy" id="1300341"/>
    <lineage>
        <taxon>Bacteria</taxon>
        <taxon>Pseudomonadati</taxon>
        <taxon>Bacteroidota</taxon>
        <taxon>Flavobacteriia</taxon>
        <taxon>Flavobacteriales</taxon>
        <taxon>Flavobacteriaceae</taxon>
        <taxon>Croceitalea</taxon>
    </lineage>
</organism>
<dbReference type="RefSeq" id="WP_054560589.1">
    <property type="nucleotide sequence ID" value="NZ_LDJX01000012.1"/>
</dbReference>
<accession>A0A0P7AAZ2</accession>